<gene>
    <name evidence="2" type="ORF">VJJ08_12125</name>
</gene>
<proteinExistence type="predicted"/>
<dbReference type="InterPro" id="IPR013783">
    <property type="entry name" value="Ig-like_fold"/>
</dbReference>
<dbReference type="InterPro" id="IPR036116">
    <property type="entry name" value="FN3_sf"/>
</dbReference>
<dbReference type="EMBL" id="JAYKBW010000015">
    <property type="protein sequence ID" value="MEB3076036.1"/>
    <property type="molecule type" value="Genomic_DNA"/>
</dbReference>
<dbReference type="InterPro" id="IPR003961">
    <property type="entry name" value="FN3_dom"/>
</dbReference>
<protein>
    <recommendedName>
        <fullName evidence="1">Fibronectin type-III domain-containing protein</fullName>
    </recommendedName>
</protein>
<organism evidence="2 3">
    <name type="scientific">Capnocytophaga gingivalis</name>
    <dbReference type="NCBI Taxonomy" id="1017"/>
    <lineage>
        <taxon>Bacteria</taxon>
        <taxon>Pseudomonadati</taxon>
        <taxon>Bacteroidota</taxon>
        <taxon>Flavobacteriia</taxon>
        <taxon>Flavobacteriales</taxon>
        <taxon>Flavobacteriaceae</taxon>
        <taxon>Capnocytophaga</taxon>
    </lineage>
</organism>
<comment type="caution">
    <text evidence="2">The sequence shown here is derived from an EMBL/GenBank/DDBJ whole genome shotgun (WGS) entry which is preliminary data.</text>
</comment>
<accession>A0ABU5ZAP3</accession>
<evidence type="ECO:0000313" key="3">
    <source>
        <dbReference type="Proteomes" id="UP001311730"/>
    </source>
</evidence>
<dbReference type="RefSeq" id="WP_323984117.1">
    <property type="nucleotide sequence ID" value="NZ_JAYKBW010000015.1"/>
</dbReference>
<evidence type="ECO:0000259" key="1">
    <source>
        <dbReference type="PROSITE" id="PS50853"/>
    </source>
</evidence>
<feature type="domain" description="Fibronectin type-III" evidence="1">
    <location>
        <begin position="301"/>
        <end position="397"/>
    </location>
</feature>
<name>A0ABU5ZAP3_9FLAO</name>
<keyword evidence="3" id="KW-1185">Reference proteome</keyword>
<dbReference type="Proteomes" id="UP001311730">
    <property type="component" value="Unassembled WGS sequence"/>
</dbReference>
<dbReference type="Gene3D" id="2.60.40.10">
    <property type="entry name" value="Immunoglobulins"/>
    <property type="match status" value="3"/>
</dbReference>
<reference evidence="2 3" key="1">
    <citation type="submission" date="2023-12" db="EMBL/GenBank/DDBJ databases">
        <title>Genomic sequences of Capnocytophaga and Parvimonas strains.</title>
        <authorList>
            <person name="Watt R.M."/>
            <person name="Wang M."/>
            <person name="Yang T."/>
            <person name="Tong W.M."/>
        </authorList>
    </citation>
    <scope>NUCLEOTIDE SEQUENCE [LARGE SCALE GENOMIC DNA]</scope>
    <source>
        <strain evidence="2 3">CCUG 13096</strain>
    </source>
</reference>
<evidence type="ECO:0000313" key="2">
    <source>
        <dbReference type="EMBL" id="MEB3076036.1"/>
    </source>
</evidence>
<dbReference type="PROSITE" id="PS50853">
    <property type="entry name" value="FN3"/>
    <property type="match status" value="1"/>
</dbReference>
<dbReference type="SUPFAM" id="SSF49265">
    <property type="entry name" value="Fibronectin type III"/>
    <property type="match status" value="2"/>
</dbReference>
<sequence length="682" mass="78575">MKQVLFVIVYSITFLSFSQENPSLQMSKEVRKNSIALRWAVDAPVAWQKANNIGFQLERTTYLRNGKVLTTPETKVLGTFKTPPLEKWQEWVEKNNNAAIVAQAIYGETFETEISNKQNPIEGIANKAREIDDRFSFALMAADLDFSVACFAGWGYVDNEVLPNESYLYKVKLLSNNKLTIKEGGVVAGLRDFQELPAPFDFRGYFEDRKVTLTWDYQILNQFYNYYFIEKAEGDAPFVPITEHPVVNMNQNSRSTAMIYVDSLAQNDKEYRYRLRGKTIFDTYSPYSQEIRGKGIQAITQIAQLTEVVPISEKQYRLHWDFSKENENEITHFSLLHSPNDKVYKEIKTPITVGERQVVVTPTMPSNYYKVRTYGKNGTTFDSFAMLVQPNDETPPERVQQLTGTIDTLGVVSLQWKANTDADLMGYYVFKGNQKGEEMMRITASHITNTSLKDTVALKSLNAKVYYWVTAIDFRKNESVPSALLELTKPDKVPPTTPIFTEYTDDKKGWKLTWRKSFSDDVTQYLLYQREKGTTNWNLIHSENHSKKETYTYIIPPNVSGVFEYAVRAKDYNNNFSDYSPVIQIIHRPKGDDRVLRGLQSHIKKGMVILQWLPIKEGFNEMIIYKAINSDKPTLWRSITSPVTSVEDTDVQIDNTYQYLFKVILKDNSPTPTEKIEVKIIK</sequence>